<dbReference type="GO" id="GO:0044877">
    <property type="term" value="F:protein-containing complex binding"/>
    <property type="evidence" value="ECO:0007669"/>
    <property type="project" value="TreeGrafter"/>
</dbReference>
<feature type="domain" description="NAD-dependent epimerase/dehydratase" evidence="1">
    <location>
        <begin position="3"/>
        <end position="98"/>
    </location>
</feature>
<dbReference type="KEGG" id="nsg:H3L94_09240"/>
<evidence type="ECO:0000313" key="3">
    <source>
        <dbReference type="Proteomes" id="UP000514752"/>
    </source>
</evidence>
<dbReference type="EMBL" id="CP059567">
    <property type="protein sequence ID" value="QMT40028.1"/>
    <property type="molecule type" value="Genomic_DNA"/>
</dbReference>
<dbReference type="AlphaFoldDB" id="A0A7D7S776"/>
<dbReference type="Pfam" id="PF01370">
    <property type="entry name" value="Epimerase"/>
    <property type="match status" value="1"/>
</dbReference>
<dbReference type="InterPro" id="IPR001509">
    <property type="entry name" value="Epimerase_deHydtase"/>
</dbReference>
<evidence type="ECO:0000313" key="2">
    <source>
        <dbReference type="EMBL" id="QMT40028.1"/>
    </source>
</evidence>
<reference evidence="2 3" key="1">
    <citation type="submission" date="2020-07" db="EMBL/GenBank/DDBJ databases">
        <title>Genomic diversity of species in the Neisseriaceae family.</title>
        <authorList>
            <person name="Vincent A.T."/>
            <person name="Bernet E."/>
            <person name="Veyrier F.J."/>
        </authorList>
    </citation>
    <scope>NUCLEOTIDE SEQUENCE [LARGE SCALE GENOMIC DNA]</scope>
    <source>
        <strain evidence="2 3">DSM 22244</strain>
    </source>
</reference>
<evidence type="ECO:0000259" key="1">
    <source>
        <dbReference type="Pfam" id="PF01370"/>
    </source>
</evidence>
<gene>
    <name evidence="2" type="ORF">H3L94_09240</name>
</gene>
<dbReference type="InterPro" id="IPR036291">
    <property type="entry name" value="NAD(P)-bd_dom_sf"/>
</dbReference>
<proteinExistence type="predicted"/>
<accession>A0A7D7S776</accession>
<dbReference type="PANTHER" id="PTHR12126">
    <property type="entry name" value="NADH-UBIQUINONE OXIDOREDUCTASE 39 KDA SUBUNIT-RELATED"/>
    <property type="match status" value="1"/>
</dbReference>
<sequence>MNILLFGGSGFIGAPTARLLQQQGHQVNMPSSREFNFLQPDFTRLTGYLKSADAVINAVGIMSRHRSVLETVHHHTPAKLAHLAAEHGVPRWVQLSALGAAADHPVPFLGSKGRGDYAVAGSGLSTAIAQPSVVFGRGGASCELFIRLARLPLLCLPEGGRFALQPVHLDDVAEGLAKLAVGTAGGCMPFTGSQTCTLAGYLNLLRRNLHRKPPARIFSLPRPVAEWGAALAEVPSNGLLSRDSLRLLRAGSTADCAGFAALLGRPPQSAEDFGR</sequence>
<name>A0A7D7S776_9NEIS</name>
<organism evidence="2 3">
    <name type="scientific">Neisseria shayeganii</name>
    <dbReference type="NCBI Taxonomy" id="607712"/>
    <lineage>
        <taxon>Bacteria</taxon>
        <taxon>Pseudomonadati</taxon>
        <taxon>Pseudomonadota</taxon>
        <taxon>Betaproteobacteria</taxon>
        <taxon>Neisseriales</taxon>
        <taxon>Neisseriaceae</taxon>
        <taxon>Neisseria</taxon>
    </lineage>
</organism>
<dbReference type="InterPro" id="IPR051207">
    <property type="entry name" value="ComplexI_NDUFA9_subunit"/>
</dbReference>
<protein>
    <submittedName>
        <fullName evidence="2">NAD-dependent epimerase/dehydratase family protein</fullName>
    </submittedName>
</protein>
<dbReference type="RefSeq" id="WP_182121785.1">
    <property type="nucleotide sequence ID" value="NZ_CP059567.1"/>
</dbReference>
<dbReference type="Gene3D" id="3.40.50.720">
    <property type="entry name" value="NAD(P)-binding Rossmann-like Domain"/>
    <property type="match status" value="1"/>
</dbReference>
<dbReference type="SUPFAM" id="SSF51735">
    <property type="entry name" value="NAD(P)-binding Rossmann-fold domains"/>
    <property type="match status" value="1"/>
</dbReference>
<dbReference type="PANTHER" id="PTHR12126:SF11">
    <property type="entry name" value="NADH DEHYDROGENASE [UBIQUINONE] 1 ALPHA SUBCOMPLEX SUBUNIT 9, MITOCHONDRIAL"/>
    <property type="match status" value="1"/>
</dbReference>
<dbReference type="Proteomes" id="UP000514752">
    <property type="component" value="Chromosome"/>
</dbReference>